<keyword evidence="2" id="KW-1185">Reference proteome</keyword>
<evidence type="ECO:0000313" key="1">
    <source>
        <dbReference type="EMBL" id="MBD2651057.1"/>
    </source>
</evidence>
<sequence length="52" mass="5951">MNFTSNSRVMGRLLQELSWVGSTIKEYRDGGRGFENVLTAEVFLALDFLPRQ</sequence>
<accession>A0ABR8IJC2</accession>
<dbReference type="EMBL" id="JACJTD010000083">
    <property type="protein sequence ID" value="MBD2651057.1"/>
    <property type="molecule type" value="Genomic_DNA"/>
</dbReference>
<organism evidence="1 2">
    <name type="scientific">Nostoc foliaceum FACHB-393</name>
    <dbReference type="NCBI Taxonomy" id="2692915"/>
    <lineage>
        <taxon>Bacteria</taxon>
        <taxon>Bacillati</taxon>
        <taxon>Cyanobacteriota</taxon>
        <taxon>Cyanophyceae</taxon>
        <taxon>Nostocales</taxon>
        <taxon>Nostocaceae</taxon>
        <taxon>Nostoc</taxon>
        <taxon>Nostoc foliaceum</taxon>
    </lineage>
</organism>
<reference evidence="1 2" key="1">
    <citation type="journal article" date="2020" name="ISME J.">
        <title>Comparative genomics reveals insights into cyanobacterial evolution and habitat adaptation.</title>
        <authorList>
            <person name="Chen M.Y."/>
            <person name="Teng W.K."/>
            <person name="Zhao L."/>
            <person name="Hu C.X."/>
            <person name="Zhou Y.K."/>
            <person name="Han B.P."/>
            <person name="Song L.R."/>
            <person name="Shu W.S."/>
        </authorList>
    </citation>
    <scope>NUCLEOTIDE SEQUENCE [LARGE SCALE GENOMIC DNA]</scope>
    <source>
        <strain evidence="1 2">FACHB-393</strain>
    </source>
</reference>
<proteinExistence type="predicted"/>
<protein>
    <submittedName>
        <fullName evidence="1">Uncharacterized protein</fullName>
    </submittedName>
</protein>
<dbReference type="Proteomes" id="UP000643580">
    <property type="component" value="Unassembled WGS sequence"/>
</dbReference>
<gene>
    <name evidence="1" type="ORF">H6G92_33720</name>
</gene>
<name>A0ABR8IJC2_9NOSO</name>
<comment type="caution">
    <text evidence="1">The sequence shown here is derived from an EMBL/GenBank/DDBJ whole genome shotgun (WGS) entry which is preliminary data.</text>
</comment>
<evidence type="ECO:0000313" key="2">
    <source>
        <dbReference type="Proteomes" id="UP000643580"/>
    </source>
</evidence>
<feature type="non-terminal residue" evidence="1">
    <location>
        <position position="52"/>
    </location>
</feature>